<proteinExistence type="predicted"/>
<accession>A0A5C4V5Q6</accession>
<evidence type="ECO:0000313" key="2">
    <source>
        <dbReference type="Proteomes" id="UP000312512"/>
    </source>
</evidence>
<evidence type="ECO:0000313" key="1">
    <source>
        <dbReference type="EMBL" id="KAB8186822.1"/>
    </source>
</evidence>
<dbReference type="RefSeq" id="WP_139637487.1">
    <property type="nucleotide sequence ID" value="NZ_VDLX02000028.1"/>
</dbReference>
<comment type="caution">
    <text evidence="1">The sequence shown here is derived from an EMBL/GenBank/DDBJ whole genome shotgun (WGS) entry which is preliminary data.</text>
</comment>
<dbReference type="OrthoDB" id="21825at2"/>
<protein>
    <submittedName>
        <fullName evidence="1">Uncharacterized protein</fullName>
    </submittedName>
</protein>
<gene>
    <name evidence="1" type="ORF">FH608_045850</name>
</gene>
<dbReference type="EMBL" id="VDLX02000028">
    <property type="protein sequence ID" value="KAB8186822.1"/>
    <property type="molecule type" value="Genomic_DNA"/>
</dbReference>
<dbReference type="Proteomes" id="UP000312512">
    <property type="component" value="Unassembled WGS sequence"/>
</dbReference>
<sequence>MASSSCPEHENDLNEHKLSVIEHTYPAWRIRQWPNDMWTATRITAPTPGQAAAGLHRCILQPGLDALAAVLCQQLYIAQMATQY</sequence>
<name>A0A5C4V5Q6_9ACTN</name>
<keyword evidence="2" id="KW-1185">Reference proteome</keyword>
<reference evidence="1 2" key="1">
    <citation type="submission" date="2019-10" db="EMBL/GenBank/DDBJ databases">
        <title>Nonomuraea sp. nov., isolated from Phyllanthus amarus.</title>
        <authorList>
            <person name="Klykleung N."/>
            <person name="Tanasupawat S."/>
        </authorList>
    </citation>
    <scope>NUCLEOTIDE SEQUENCE [LARGE SCALE GENOMIC DNA]</scope>
    <source>
        <strain evidence="1 2">PA1-10</strain>
    </source>
</reference>
<organism evidence="1 2">
    <name type="scientific">Nonomuraea phyllanthi</name>
    <dbReference type="NCBI Taxonomy" id="2219224"/>
    <lineage>
        <taxon>Bacteria</taxon>
        <taxon>Bacillati</taxon>
        <taxon>Actinomycetota</taxon>
        <taxon>Actinomycetes</taxon>
        <taxon>Streptosporangiales</taxon>
        <taxon>Streptosporangiaceae</taxon>
        <taxon>Nonomuraea</taxon>
    </lineage>
</organism>
<dbReference type="AlphaFoldDB" id="A0A5C4V5Q6"/>